<dbReference type="Pfam" id="PF00550">
    <property type="entry name" value="PP-binding"/>
    <property type="match status" value="1"/>
</dbReference>
<dbReference type="PANTHER" id="PTHR44845">
    <property type="entry name" value="CARRIER DOMAIN-CONTAINING PROTEIN"/>
    <property type="match status" value="1"/>
</dbReference>
<dbReference type="InterPro" id="IPR010080">
    <property type="entry name" value="Thioester_reductase-like_dom"/>
</dbReference>
<dbReference type="InterPro" id="IPR013120">
    <property type="entry name" value="FAR_NAD-bd"/>
</dbReference>
<dbReference type="EMBL" id="JADEWL010000050">
    <property type="protein sequence ID" value="MBE9214082.1"/>
    <property type="molecule type" value="Genomic_DNA"/>
</dbReference>
<sequence length="500" mass="56391">MSLNSQDIQSWMVSQLAEQLIIEPDEIDIQEPLDTYGLDSAQAMILASKAEKLLGFELPLNLLWLYPTIETLSERLVEEIEERKLELETGNTRITKLEDIKLDLGAEVVLDPNIDPLKVPLELKYEPKNIFVTGGTGFLGAFLIEELLQQTKANIYCLIRAADVESGRNRLLKNLQHYQVWQDKYGSRIIPVLGDLSKPLLGLSREQFNLLATTIDIIYHSAALLNYVYPYSAMKAANVLGTQEILRLASQVKRKPVHYVSSVAIFESTAYTGKIVEEADSFDDHEGIFLGYSQTKWVAEKLVKLAGSLGLPVTIYRPPLISGHSKTGVSNTEDFICLMLKGCVQMGSFPDIDYWLDMSPVDYVSRAIVYLSQQPESVSKAFHLQHPQPIHLSQLVNWISTLGYDIEQIPYEDWLNKLQSKACSPDNPLYTLKPFLVQRWTEEQLTATEIYIQARRPAKISCQQTLNALAGSDIICPPLEPQLFSKYLSYLLQSGFLSLV</sequence>
<reference evidence="4" key="1">
    <citation type="submission" date="2020-10" db="EMBL/GenBank/DDBJ databases">
        <authorList>
            <person name="Castelo-Branco R."/>
            <person name="Eusebio N."/>
            <person name="Adriana R."/>
            <person name="Vieira A."/>
            <person name="Brugerolle De Fraissinette N."/>
            <person name="Rezende De Castro R."/>
            <person name="Schneider M.P."/>
            <person name="Vasconcelos V."/>
            <person name="Leao P.N."/>
        </authorList>
    </citation>
    <scope>NUCLEOTIDE SEQUENCE</scope>
    <source>
        <strain evidence="4">LEGE 06105</strain>
    </source>
</reference>
<dbReference type="RefSeq" id="WP_193921525.1">
    <property type="nucleotide sequence ID" value="NZ_JADEWL010000050.1"/>
</dbReference>
<dbReference type="Gene3D" id="1.10.1200.10">
    <property type="entry name" value="ACP-like"/>
    <property type="match status" value="1"/>
</dbReference>
<dbReference type="InterPro" id="IPR036736">
    <property type="entry name" value="ACP-like_sf"/>
</dbReference>
<proteinExistence type="predicted"/>
<gene>
    <name evidence="4" type="ORF">IQ247_15645</name>
</gene>
<evidence type="ECO:0000313" key="5">
    <source>
        <dbReference type="Proteomes" id="UP000620559"/>
    </source>
</evidence>
<protein>
    <submittedName>
        <fullName evidence="4">Thioester reductase domain-containing protein</fullName>
    </submittedName>
</protein>
<keyword evidence="5" id="KW-1185">Reference proteome</keyword>
<dbReference type="NCBIfam" id="TIGR01746">
    <property type="entry name" value="Thioester-redct"/>
    <property type="match status" value="1"/>
</dbReference>
<organism evidence="4 5">
    <name type="scientific">Plectonema cf. radiosum LEGE 06105</name>
    <dbReference type="NCBI Taxonomy" id="945769"/>
    <lineage>
        <taxon>Bacteria</taxon>
        <taxon>Bacillati</taxon>
        <taxon>Cyanobacteriota</taxon>
        <taxon>Cyanophyceae</taxon>
        <taxon>Oscillatoriophycideae</taxon>
        <taxon>Oscillatoriales</taxon>
        <taxon>Microcoleaceae</taxon>
        <taxon>Plectonema</taxon>
    </lineage>
</organism>
<feature type="domain" description="Carrier" evidence="3">
    <location>
        <begin position="3"/>
        <end position="80"/>
    </location>
</feature>
<dbReference type="GO" id="GO:0031177">
    <property type="term" value="F:phosphopantetheine binding"/>
    <property type="evidence" value="ECO:0007669"/>
    <property type="project" value="InterPro"/>
</dbReference>
<dbReference type="InterPro" id="IPR009081">
    <property type="entry name" value="PP-bd_ACP"/>
</dbReference>
<keyword evidence="2" id="KW-0597">Phosphoprotein</keyword>
<dbReference type="CDD" id="cd05235">
    <property type="entry name" value="SDR_e1"/>
    <property type="match status" value="1"/>
</dbReference>
<dbReference type="SUPFAM" id="SSF47336">
    <property type="entry name" value="ACP-like"/>
    <property type="match status" value="1"/>
</dbReference>
<comment type="caution">
    <text evidence="4">The sequence shown here is derived from an EMBL/GenBank/DDBJ whole genome shotgun (WGS) entry which is preliminary data.</text>
</comment>
<dbReference type="Gene3D" id="3.40.50.720">
    <property type="entry name" value="NAD(P)-binding Rossmann-like Domain"/>
    <property type="match status" value="1"/>
</dbReference>
<dbReference type="SUPFAM" id="SSF51735">
    <property type="entry name" value="NAD(P)-binding Rossmann-fold domains"/>
    <property type="match status" value="1"/>
</dbReference>
<accession>A0A8J7F335</accession>
<dbReference type="PANTHER" id="PTHR44845:SF6">
    <property type="entry name" value="BETA-ALANINE-ACTIVATING ENZYME"/>
    <property type="match status" value="1"/>
</dbReference>
<dbReference type="InterPro" id="IPR020806">
    <property type="entry name" value="PKS_PP-bd"/>
</dbReference>
<keyword evidence="1" id="KW-0596">Phosphopantetheine</keyword>
<dbReference type="AlphaFoldDB" id="A0A8J7F335"/>
<name>A0A8J7F335_9CYAN</name>
<dbReference type="Pfam" id="PF07993">
    <property type="entry name" value="NAD_binding_4"/>
    <property type="match status" value="1"/>
</dbReference>
<evidence type="ECO:0000256" key="1">
    <source>
        <dbReference type="ARBA" id="ARBA00022450"/>
    </source>
</evidence>
<dbReference type="Proteomes" id="UP000620559">
    <property type="component" value="Unassembled WGS sequence"/>
</dbReference>
<dbReference type="InterPro" id="IPR036291">
    <property type="entry name" value="NAD(P)-bd_dom_sf"/>
</dbReference>
<evidence type="ECO:0000259" key="3">
    <source>
        <dbReference type="PROSITE" id="PS50075"/>
    </source>
</evidence>
<evidence type="ECO:0000313" key="4">
    <source>
        <dbReference type="EMBL" id="MBE9214082.1"/>
    </source>
</evidence>
<dbReference type="PROSITE" id="PS50075">
    <property type="entry name" value="CARRIER"/>
    <property type="match status" value="1"/>
</dbReference>
<evidence type="ECO:0000256" key="2">
    <source>
        <dbReference type="ARBA" id="ARBA00022553"/>
    </source>
</evidence>
<dbReference type="SMART" id="SM00823">
    <property type="entry name" value="PKS_PP"/>
    <property type="match status" value="1"/>
</dbReference>